<comment type="caution">
    <text evidence="3">The sequence shown here is derived from an EMBL/GenBank/DDBJ whole genome shotgun (WGS) entry which is preliminary data.</text>
</comment>
<proteinExistence type="predicted"/>
<feature type="transmembrane region" description="Helical" evidence="1">
    <location>
        <begin position="38"/>
        <end position="56"/>
    </location>
</feature>
<organism evidence="3 4">
    <name type="scientific">Flavobacterium jumunjinense</name>
    <dbReference type="NCBI Taxonomy" id="998845"/>
    <lineage>
        <taxon>Bacteria</taxon>
        <taxon>Pseudomonadati</taxon>
        <taxon>Bacteroidota</taxon>
        <taxon>Flavobacteriia</taxon>
        <taxon>Flavobacteriales</taxon>
        <taxon>Flavobacteriaceae</taxon>
        <taxon>Flavobacterium</taxon>
    </lineage>
</organism>
<keyword evidence="1" id="KW-1133">Transmembrane helix</keyword>
<reference evidence="3 4" key="1">
    <citation type="submission" date="2024-09" db="EMBL/GenBank/DDBJ databases">
        <authorList>
            <person name="Sun Q."/>
            <person name="Mori K."/>
        </authorList>
    </citation>
    <scope>NUCLEOTIDE SEQUENCE [LARGE SCALE GENOMIC DNA]</scope>
    <source>
        <strain evidence="3 4">CECT 7955</strain>
    </source>
</reference>
<evidence type="ECO:0000259" key="2">
    <source>
        <dbReference type="Pfam" id="PF04892"/>
    </source>
</evidence>
<name>A0ABV5GND2_9FLAO</name>
<accession>A0ABV5GND2</accession>
<keyword evidence="1" id="KW-0472">Membrane</keyword>
<protein>
    <submittedName>
        <fullName evidence="3">VanZ family protein</fullName>
    </submittedName>
</protein>
<sequence length="88" mass="10201">MITIPNKDKIVHFGFYFVFVFCWTNAIKPKLTKSKIKIVFVAVLYGIIIEAFQSMFTKTREADFFDAFANTCGAVTAYFFLEFMKNKS</sequence>
<dbReference type="Pfam" id="PF04892">
    <property type="entry name" value="VanZ"/>
    <property type="match status" value="1"/>
</dbReference>
<keyword evidence="1" id="KW-0812">Transmembrane</keyword>
<dbReference type="RefSeq" id="WP_236458465.1">
    <property type="nucleotide sequence ID" value="NZ_CBCSGE010000023.1"/>
</dbReference>
<dbReference type="PANTHER" id="PTHR28008:SF1">
    <property type="entry name" value="DOMAIN PROTEIN, PUTATIVE (AFU_ORTHOLOGUE AFUA_3G10980)-RELATED"/>
    <property type="match status" value="1"/>
</dbReference>
<evidence type="ECO:0000313" key="3">
    <source>
        <dbReference type="EMBL" id="MFB9096858.1"/>
    </source>
</evidence>
<evidence type="ECO:0000256" key="1">
    <source>
        <dbReference type="SAM" id="Phobius"/>
    </source>
</evidence>
<dbReference type="EMBL" id="JBHMEY010000022">
    <property type="protein sequence ID" value="MFB9096858.1"/>
    <property type="molecule type" value="Genomic_DNA"/>
</dbReference>
<dbReference type="PANTHER" id="PTHR28008">
    <property type="entry name" value="DOMAIN PROTEIN, PUTATIVE (AFU_ORTHOLOGUE AFUA_3G10980)-RELATED"/>
    <property type="match status" value="1"/>
</dbReference>
<feature type="transmembrane region" description="Helical" evidence="1">
    <location>
        <begin position="62"/>
        <end position="81"/>
    </location>
</feature>
<dbReference type="NCBIfam" id="NF037970">
    <property type="entry name" value="vanZ_1"/>
    <property type="match status" value="1"/>
</dbReference>
<dbReference type="InterPro" id="IPR006976">
    <property type="entry name" value="VanZ-like"/>
</dbReference>
<gene>
    <name evidence="3" type="ORF">ACFFVF_10050</name>
</gene>
<evidence type="ECO:0000313" key="4">
    <source>
        <dbReference type="Proteomes" id="UP001589607"/>
    </source>
</evidence>
<feature type="domain" description="VanZ-like" evidence="2">
    <location>
        <begin position="11"/>
        <end position="83"/>
    </location>
</feature>
<dbReference type="Proteomes" id="UP001589607">
    <property type="component" value="Unassembled WGS sequence"/>
</dbReference>
<keyword evidence="4" id="KW-1185">Reference proteome</keyword>